<evidence type="ECO:0000313" key="7">
    <source>
        <dbReference type="Proteomes" id="UP001059380"/>
    </source>
</evidence>
<dbReference type="InterPro" id="IPR004089">
    <property type="entry name" value="MCPsignal_dom"/>
</dbReference>
<protein>
    <submittedName>
        <fullName evidence="6">Methyl-accepting chemotaxis protein</fullName>
    </submittedName>
</protein>
<accession>A0A9J7BIX5</accession>
<feature type="transmembrane region" description="Helical" evidence="4">
    <location>
        <begin position="30"/>
        <end position="50"/>
    </location>
</feature>
<evidence type="ECO:0000256" key="4">
    <source>
        <dbReference type="SAM" id="Phobius"/>
    </source>
</evidence>
<feature type="transmembrane region" description="Helical" evidence="4">
    <location>
        <begin position="56"/>
        <end position="78"/>
    </location>
</feature>
<dbReference type="PANTHER" id="PTHR32089">
    <property type="entry name" value="METHYL-ACCEPTING CHEMOTAXIS PROTEIN MCPB"/>
    <property type="match status" value="1"/>
</dbReference>
<dbReference type="SUPFAM" id="SSF58104">
    <property type="entry name" value="Methyl-accepting chemotaxis protein (MCP) signaling domain"/>
    <property type="match status" value="1"/>
</dbReference>
<organism evidence="6 7">
    <name type="scientific">Occallatibacter riparius</name>
    <dbReference type="NCBI Taxonomy" id="1002689"/>
    <lineage>
        <taxon>Bacteria</taxon>
        <taxon>Pseudomonadati</taxon>
        <taxon>Acidobacteriota</taxon>
        <taxon>Terriglobia</taxon>
        <taxon>Terriglobales</taxon>
        <taxon>Acidobacteriaceae</taxon>
        <taxon>Occallatibacter</taxon>
    </lineage>
</organism>
<dbReference type="GO" id="GO:0007165">
    <property type="term" value="P:signal transduction"/>
    <property type="evidence" value="ECO:0007669"/>
    <property type="project" value="UniProtKB-KW"/>
</dbReference>
<evidence type="ECO:0000256" key="2">
    <source>
        <dbReference type="ARBA" id="ARBA00029447"/>
    </source>
</evidence>
<dbReference type="SMART" id="SM00283">
    <property type="entry name" value="MA"/>
    <property type="match status" value="1"/>
</dbReference>
<dbReference type="PANTHER" id="PTHR32089:SF112">
    <property type="entry name" value="LYSOZYME-LIKE PROTEIN-RELATED"/>
    <property type="match status" value="1"/>
</dbReference>
<gene>
    <name evidence="6" type="ORF">MOP44_18000</name>
</gene>
<dbReference type="Pfam" id="PF00015">
    <property type="entry name" value="MCPsignal"/>
    <property type="match status" value="1"/>
</dbReference>
<dbReference type="InterPro" id="IPR004090">
    <property type="entry name" value="Chemotax_Me-accpt_rcpt"/>
</dbReference>
<name>A0A9J7BIX5_9BACT</name>
<keyword evidence="4" id="KW-0472">Membrane</keyword>
<dbReference type="GO" id="GO:0016020">
    <property type="term" value="C:membrane"/>
    <property type="evidence" value="ECO:0007669"/>
    <property type="project" value="InterPro"/>
</dbReference>
<sequence length="436" mass="48581">MARESLVEERAAQTEQQVLRQRMKRIESRLLVQTALGIALPAVLWASLWMLMGRDFVRVLIAATVLFASILIVPLLLIQWWNWRGAHLAVADMWAFGNLRFDELSRVLAASRAAGADIAESREYVDILREHISDSLKESEQQVVAAIEQMNSLVERSMEQQQRLANSVKSGRTLTDTTRDRVERYRGVVAAVHLEQQVQLEEMRANFDRIDHLSLGVNSLTPMIKVITSIAQQTNLLALNAEIEAARAGSAGRGFAVVATEVRKLAESTRQAATEIAAKINATSQSVETELKGARLALEQHESQAAMSHLVSDLDSMRDEFSRNGELLLDIIRDVELSYSESVERLSTALGHIQFQDVMRQRMGHVEEALGEMRDHLQQLAALSCDSTWDGKLQQTFKGILATHLGKYRMASQTRTHMEIAGGGQSDDGGPTVELF</sequence>
<dbReference type="Proteomes" id="UP001059380">
    <property type="component" value="Chromosome"/>
</dbReference>
<dbReference type="PRINTS" id="PR00260">
    <property type="entry name" value="CHEMTRNSDUCR"/>
</dbReference>
<keyword evidence="4" id="KW-0812">Transmembrane</keyword>
<dbReference type="RefSeq" id="WP_260791643.1">
    <property type="nucleotide sequence ID" value="NZ_CP093313.1"/>
</dbReference>
<dbReference type="AlphaFoldDB" id="A0A9J7BIX5"/>
<dbReference type="PROSITE" id="PS50111">
    <property type="entry name" value="CHEMOTAXIS_TRANSDUC_2"/>
    <property type="match status" value="1"/>
</dbReference>
<comment type="similarity">
    <text evidence="2">Belongs to the methyl-accepting chemotaxis (MCP) protein family.</text>
</comment>
<evidence type="ECO:0000256" key="1">
    <source>
        <dbReference type="ARBA" id="ARBA00023224"/>
    </source>
</evidence>
<reference evidence="6" key="1">
    <citation type="submission" date="2021-04" db="EMBL/GenBank/DDBJ databases">
        <title>Phylogenetic analysis of Acidobacteriaceae.</title>
        <authorList>
            <person name="Qiu L."/>
            <person name="Zhang Q."/>
        </authorList>
    </citation>
    <scope>NUCLEOTIDE SEQUENCE</scope>
    <source>
        <strain evidence="6">DSM 25168</strain>
    </source>
</reference>
<dbReference type="GO" id="GO:0006935">
    <property type="term" value="P:chemotaxis"/>
    <property type="evidence" value="ECO:0007669"/>
    <property type="project" value="InterPro"/>
</dbReference>
<dbReference type="KEGG" id="orp:MOP44_18000"/>
<keyword evidence="1 3" id="KW-0807">Transducer</keyword>
<dbReference type="Gene3D" id="1.10.287.950">
    <property type="entry name" value="Methyl-accepting chemotaxis protein"/>
    <property type="match status" value="1"/>
</dbReference>
<evidence type="ECO:0000313" key="6">
    <source>
        <dbReference type="EMBL" id="UWZ82459.1"/>
    </source>
</evidence>
<proteinExistence type="inferred from homology"/>
<evidence type="ECO:0000259" key="5">
    <source>
        <dbReference type="PROSITE" id="PS50111"/>
    </source>
</evidence>
<keyword evidence="4" id="KW-1133">Transmembrane helix</keyword>
<evidence type="ECO:0000256" key="3">
    <source>
        <dbReference type="PROSITE-ProRule" id="PRU00284"/>
    </source>
</evidence>
<keyword evidence="7" id="KW-1185">Reference proteome</keyword>
<feature type="domain" description="Methyl-accepting transducer" evidence="5">
    <location>
        <begin position="141"/>
        <end position="354"/>
    </location>
</feature>
<dbReference type="EMBL" id="CP093313">
    <property type="protein sequence ID" value="UWZ82459.1"/>
    <property type="molecule type" value="Genomic_DNA"/>
</dbReference>
<dbReference type="GO" id="GO:0004888">
    <property type="term" value="F:transmembrane signaling receptor activity"/>
    <property type="evidence" value="ECO:0007669"/>
    <property type="project" value="InterPro"/>
</dbReference>